<evidence type="ECO:0000256" key="4">
    <source>
        <dbReference type="PIRSR" id="PIRSR606823-2"/>
    </source>
</evidence>
<reference evidence="8 9" key="1">
    <citation type="journal article" date="2012" name="Eukaryot. Cell">
        <title>Genome sequence of the fungus Glarea lozoyensis: the first genome sequence of a species from the Helotiaceae family.</title>
        <authorList>
            <person name="Youssar L."/>
            <person name="Gruening B.A."/>
            <person name="Erxleben A."/>
            <person name="Guenther S."/>
            <person name="Huettel W."/>
        </authorList>
    </citation>
    <scope>NUCLEOTIDE SEQUENCE [LARGE SCALE GENOMIC DNA]</scope>
    <source>
        <strain evidence="9">ATCC 74030 / MF5533</strain>
    </source>
</reference>
<dbReference type="PANTHER" id="PTHR12670:SF20">
    <property type="entry name" value="NEUTRAL CERAMIDASE"/>
    <property type="match status" value="1"/>
</dbReference>
<dbReference type="GO" id="GO:0046512">
    <property type="term" value="P:sphingosine biosynthetic process"/>
    <property type="evidence" value="ECO:0007669"/>
    <property type="project" value="TreeGrafter"/>
</dbReference>
<dbReference type="InParanoid" id="H0EGX2"/>
<keyword evidence="9" id="KW-1185">Reference proteome</keyword>
<dbReference type="GO" id="GO:0042759">
    <property type="term" value="P:long-chain fatty acid biosynthetic process"/>
    <property type="evidence" value="ECO:0007669"/>
    <property type="project" value="TreeGrafter"/>
</dbReference>
<evidence type="ECO:0000313" key="9">
    <source>
        <dbReference type="Proteomes" id="UP000005446"/>
    </source>
</evidence>
<comment type="cofactor">
    <cofactor evidence="4">
        <name>Zn(2+)</name>
        <dbReference type="ChEBI" id="CHEBI:29105"/>
    </cofactor>
    <text evidence="4">Binds 1 zinc ion per subunit.</text>
</comment>
<dbReference type="EMBL" id="AGUE01000032">
    <property type="protein sequence ID" value="EHL02236.1"/>
    <property type="molecule type" value="Genomic_DNA"/>
</dbReference>
<comment type="caution">
    <text evidence="8">The sequence shown here is derived from an EMBL/GenBank/DDBJ whole genome shotgun (WGS) entry which is preliminary data.</text>
</comment>
<name>H0EGX2_GLAL7</name>
<dbReference type="InterPro" id="IPR038445">
    <property type="entry name" value="NCDase_C_sf"/>
</dbReference>
<evidence type="ECO:0000259" key="6">
    <source>
        <dbReference type="Pfam" id="PF04734"/>
    </source>
</evidence>
<feature type="transmembrane region" description="Helical" evidence="5">
    <location>
        <begin position="192"/>
        <end position="208"/>
    </location>
</feature>
<proteinExistence type="inferred from homology"/>
<keyword evidence="5" id="KW-0812">Transmembrane</keyword>
<dbReference type="GO" id="GO:0017040">
    <property type="term" value="F:N-acylsphingosine amidohydrolase activity"/>
    <property type="evidence" value="ECO:0007669"/>
    <property type="project" value="UniProtKB-EC"/>
</dbReference>
<evidence type="ECO:0000256" key="1">
    <source>
        <dbReference type="ARBA" id="ARBA00009835"/>
    </source>
</evidence>
<comment type="similarity">
    <text evidence="1">Belongs to the neutral ceramidase family.</text>
</comment>
<evidence type="ECO:0000313" key="8">
    <source>
        <dbReference type="EMBL" id="EHL02236.1"/>
    </source>
</evidence>
<evidence type="ECO:0000256" key="2">
    <source>
        <dbReference type="ARBA" id="ARBA00011891"/>
    </source>
</evidence>
<dbReference type="Pfam" id="PF17048">
    <property type="entry name" value="Ceramidse_alk_C"/>
    <property type="match status" value="1"/>
</dbReference>
<dbReference type="Pfam" id="PF04734">
    <property type="entry name" value="Ceramidase_alk"/>
    <property type="match status" value="1"/>
</dbReference>
<protein>
    <recommendedName>
        <fullName evidence="2">ceramidase</fullName>
        <ecNumber evidence="2">3.5.1.23</ecNumber>
    </recommendedName>
</protein>
<dbReference type="Gene3D" id="2.60.40.2300">
    <property type="entry name" value="Neutral/alkaline non-lysosomal ceramidase, C-terminal domain"/>
    <property type="match status" value="1"/>
</dbReference>
<sequence length="251" mass="27901">MAGRRWKSAVAKAAISITTTTPKVVLGGPANTYAHYVTTPEEYGIQRYEGGSTLYGPNELEAYMYLSVSNLKYLAGTTTAKAPAGPSPPDNRKNSISLITGVVYDSPIIFRSWGDVITEPAATYARGAVVNATFVGANPRNNLRLEVRLLSSHFYYVVIIIITFLIPASLLASPPRRARRKWFLQTTLRRPLQGFHPLVYLLFSFLISHKNLNKSFTSFSHLIVIYPQVCFSNNGVYLDLSHEIPSFPRRG</sequence>
<dbReference type="GO" id="GO:0005576">
    <property type="term" value="C:extracellular region"/>
    <property type="evidence" value="ECO:0007669"/>
    <property type="project" value="TreeGrafter"/>
</dbReference>
<feature type="binding site" evidence="4">
    <location>
        <position position="36"/>
    </location>
    <ligand>
        <name>Zn(2+)</name>
        <dbReference type="ChEBI" id="CHEBI:29105"/>
    </ligand>
</feature>
<keyword evidence="5" id="KW-1133">Transmembrane helix</keyword>
<keyword evidence="5" id="KW-0472">Membrane</keyword>
<accession>H0EGX2</accession>
<feature type="domain" description="Neutral/alkaline non-lysosomal ceramidase N-terminal" evidence="6">
    <location>
        <begin position="1"/>
        <end position="64"/>
    </location>
</feature>
<feature type="domain" description="Neutral/alkaline non-lysosomal ceramidase C-terminal" evidence="7">
    <location>
        <begin position="70"/>
        <end position="146"/>
    </location>
</feature>
<dbReference type="EC" id="3.5.1.23" evidence="2"/>
<dbReference type="InterPro" id="IPR006823">
    <property type="entry name" value="Ceramidase_alk"/>
</dbReference>
<dbReference type="Proteomes" id="UP000005446">
    <property type="component" value="Unassembled WGS sequence"/>
</dbReference>
<keyword evidence="4" id="KW-0479">Metal-binding</keyword>
<evidence type="ECO:0000256" key="5">
    <source>
        <dbReference type="SAM" id="Phobius"/>
    </source>
</evidence>
<dbReference type="GO" id="GO:0016020">
    <property type="term" value="C:membrane"/>
    <property type="evidence" value="ECO:0007669"/>
    <property type="project" value="GOC"/>
</dbReference>
<dbReference type="GO" id="GO:0046872">
    <property type="term" value="F:metal ion binding"/>
    <property type="evidence" value="ECO:0007669"/>
    <property type="project" value="UniProtKB-KW"/>
</dbReference>
<dbReference type="InterPro" id="IPR031329">
    <property type="entry name" value="NEUT/ALK_ceramidase_N"/>
</dbReference>
<dbReference type="PANTHER" id="PTHR12670">
    <property type="entry name" value="CERAMIDASE"/>
    <property type="match status" value="1"/>
</dbReference>
<keyword evidence="3" id="KW-0378">Hydrolase</keyword>
<dbReference type="AlphaFoldDB" id="H0EGX2"/>
<gene>
    <name evidence="8" type="ORF">M7I_1830</name>
</gene>
<organism evidence="8 9">
    <name type="scientific">Glarea lozoyensis (strain ATCC 74030 / MF5533)</name>
    <dbReference type="NCBI Taxonomy" id="1104152"/>
    <lineage>
        <taxon>Eukaryota</taxon>
        <taxon>Fungi</taxon>
        <taxon>Dikarya</taxon>
        <taxon>Ascomycota</taxon>
        <taxon>Pezizomycotina</taxon>
        <taxon>Leotiomycetes</taxon>
        <taxon>Helotiales</taxon>
        <taxon>Helotiaceae</taxon>
        <taxon>Glarea</taxon>
    </lineage>
</organism>
<feature type="transmembrane region" description="Helical" evidence="5">
    <location>
        <begin position="154"/>
        <end position="172"/>
    </location>
</feature>
<dbReference type="OrthoDB" id="191371at2759"/>
<dbReference type="HOGENOM" id="CLU_1107237_0_0_1"/>
<dbReference type="InterPro" id="IPR031331">
    <property type="entry name" value="NEUT/ALK_ceramidase_C"/>
</dbReference>
<keyword evidence="4" id="KW-0862">Zinc</keyword>
<dbReference type="GO" id="GO:0046514">
    <property type="term" value="P:ceramide catabolic process"/>
    <property type="evidence" value="ECO:0007669"/>
    <property type="project" value="InterPro"/>
</dbReference>
<evidence type="ECO:0000256" key="3">
    <source>
        <dbReference type="ARBA" id="ARBA00022801"/>
    </source>
</evidence>
<evidence type="ECO:0000259" key="7">
    <source>
        <dbReference type="Pfam" id="PF17048"/>
    </source>
</evidence>